<keyword evidence="1" id="KW-0238">DNA-binding</keyword>
<feature type="region of interest" description="Disordered" evidence="2">
    <location>
        <begin position="74"/>
        <end position="108"/>
    </location>
</feature>
<dbReference type="PANTHER" id="PTHR30204">
    <property type="entry name" value="REDOX-CYCLING DRUG-SENSING TRANSCRIPTIONAL ACTIVATOR SOXR"/>
    <property type="match status" value="1"/>
</dbReference>
<evidence type="ECO:0000256" key="2">
    <source>
        <dbReference type="SAM" id="MobiDB-lite"/>
    </source>
</evidence>
<dbReference type="Pfam" id="PF13411">
    <property type="entry name" value="MerR_1"/>
    <property type="match status" value="1"/>
</dbReference>
<dbReference type="CDD" id="cd01104">
    <property type="entry name" value="HTH_MlrA-CarA"/>
    <property type="match status" value="1"/>
</dbReference>
<protein>
    <submittedName>
        <fullName evidence="4">MerR family transcriptional regulator</fullName>
    </submittedName>
</protein>
<evidence type="ECO:0000256" key="1">
    <source>
        <dbReference type="ARBA" id="ARBA00023125"/>
    </source>
</evidence>
<organism evidence="4 5">
    <name type="scientific">Nocardiopsis mangrovi</name>
    <dbReference type="NCBI Taxonomy" id="1179818"/>
    <lineage>
        <taxon>Bacteria</taxon>
        <taxon>Bacillati</taxon>
        <taxon>Actinomycetota</taxon>
        <taxon>Actinomycetes</taxon>
        <taxon>Streptosporangiales</taxon>
        <taxon>Nocardiopsidaceae</taxon>
        <taxon>Nocardiopsis</taxon>
    </lineage>
</organism>
<sequence>MDEPLLPPSAVAHLLGVAPTTLRSWDRRYGIGPDERTRGGHRRYSAASLDRLRVMCRLVAEGVAPADAAEHALAGSRSAGSRVPQARPSSRATNPGGGNTLPLGRSGPTLQGIARAAVRMDVDTVEVLLEEAFRTRGAIAAWQDLAMPLLVGMGLKWEATRRNVEVEHLLTWSVSSVLRRSLRPRASHDHEPMQRSVLLVCAPDELHTLALEALAAALGEKAVHWRMLGAATPVAATVATIERTAPSAVVVWSQTAETADLSCLAAAHRAQTAARQRSRLLTAGPGWGSVRARTGVGHLASLPQAISLLTPHSAASWQRR</sequence>
<dbReference type="SMART" id="SM00422">
    <property type="entry name" value="HTH_MERR"/>
    <property type="match status" value="1"/>
</dbReference>
<gene>
    <name evidence="4" type="ORF">ACFO4E_17555</name>
</gene>
<dbReference type="RefSeq" id="WP_378576155.1">
    <property type="nucleotide sequence ID" value="NZ_JBHSFQ010000017.1"/>
</dbReference>
<dbReference type="InterPro" id="IPR047057">
    <property type="entry name" value="MerR_fam"/>
</dbReference>
<name>A0ABV9DYZ6_9ACTN</name>
<dbReference type="Proteomes" id="UP001595923">
    <property type="component" value="Unassembled WGS sequence"/>
</dbReference>
<proteinExistence type="predicted"/>
<reference evidence="5" key="1">
    <citation type="journal article" date="2019" name="Int. J. Syst. Evol. Microbiol.">
        <title>The Global Catalogue of Microorganisms (GCM) 10K type strain sequencing project: providing services to taxonomists for standard genome sequencing and annotation.</title>
        <authorList>
            <consortium name="The Broad Institute Genomics Platform"/>
            <consortium name="The Broad Institute Genome Sequencing Center for Infectious Disease"/>
            <person name="Wu L."/>
            <person name="Ma J."/>
        </authorList>
    </citation>
    <scope>NUCLEOTIDE SEQUENCE [LARGE SCALE GENOMIC DNA]</scope>
    <source>
        <strain evidence="5">XZYJ18</strain>
    </source>
</reference>
<keyword evidence="5" id="KW-1185">Reference proteome</keyword>
<dbReference type="Gene3D" id="1.10.1660.10">
    <property type="match status" value="1"/>
</dbReference>
<accession>A0ABV9DYZ6</accession>
<dbReference type="EMBL" id="JBHSFQ010000017">
    <property type="protein sequence ID" value="MFC4563673.1"/>
    <property type="molecule type" value="Genomic_DNA"/>
</dbReference>
<feature type="domain" description="HTH merR-type" evidence="3">
    <location>
        <begin position="5"/>
        <end position="74"/>
    </location>
</feature>
<dbReference type="Gene3D" id="1.10.1240.10">
    <property type="entry name" value="Methionine synthase domain"/>
    <property type="match status" value="1"/>
</dbReference>
<dbReference type="InterPro" id="IPR003759">
    <property type="entry name" value="Cbl-bd_cap"/>
</dbReference>
<dbReference type="InterPro" id="IPR009061">
    <property type="entry name" value="DNA-bd_dom_put_sf"/>
</dbReference>
<dbReference type="Gene3D" id="3.40.50.280">
    <property type="entry name" value="Cobalamin-binding domain"/>
    <property type="match status" value="1"/>
</dbReference>
<dbReference type="InterPro" id="IPR000551">
    <property type="entry name" value="MerR-type_HTH_dom"/>
</dbReference>
<evidence type="ECO:0000313" key="5">
    <source>
        <dbReference type="Proteomes" id="UP001595923"/>
    </source>
</evidence>
<dbReference type="Pfam" id="PF02607">
    <property type="entry name" value="B12-binding_2"/>
    <property type="match status" value="1"/>
</dbReference>
<dbReference type="PROSITE" id="PS50937">
    <property type="entry name" value="HTH_MERR_2"/>
    <property type="match status" value="1"/>
</dbReference>
<dbReference type="SUPFAM" id="SSF46955">
    <property type="entry name" value="Putative DNA-binding domain"/>
    <property type="match status" value="1"/>
</dbReference>
<comment type="caution">
    <text evidence="4">The sequence shown here is derived from an EMBL/GenBank/DDBJ whole genome shotgun (WGS) entry which is preliminary data.</text>
</comment>
<evidence type="ECO:0000259" key="3">
    <source>
        <dbReference type="PROSITE" id="PS50937"/>
    </source>
</evidence>
<evidence type="ECO:0000313" key="4">
    <source>
        <dbReference type="EMBL" id="MFC4563673.1"/>
    </source>
</evidence>
<dbReference type="InterPro" id="IPR036594">
    <property type="entry name" value="Meth_synthase_dom"/>
</dbReference>
<dbReference type="PANTHER" id="PTHR30204:SF97">
    <property type="entry name" value="MERR FAMILY REGULATORY PROTEIN"/>
    <property type="match status" value="1"/>
</dbReference>